<comment type="caution">
    <text evidence="2">The sequence shown here is derived from an EMBL/GenBank/DDBJ whole genome shotgun (WGS) entry which is preliminary data.</text>
</comment>
<gene>
    <name evidence="2" type="ORF">T310_2166</name>
</gene>
<evidence type="ECO:0000313" key="2">
    <source>
        <dbReference type="EMBL" id="KKA23815.1"/>
    </source>
</evidence>
<dbReference type="Proteomes" id="UP000053958">
    <property type="component" value="Unassembled WGS sequence"/>
</dbReference>
<proteinExistence type="predicted"/>
<dbReference type="RefSeq" id="XP_013330427.1">
    <property type="nucleotide sequence ID" value="XM_013474973.1"/>
</dbReference>
<feature type="compositionally biased region" description="Acidic residues" evidence="1">
    <location>
        <begin position="131"/>
        <end position="143"/>
    </location>
</feature>
<organism evidence="2 3">
    <name type="scientific">Rasamsonia emersonii (strain ATCC 16479 / CBS 393.64 / IMI 116815)</name>
    <dbReference type="NCBI Taxonomy" id="1408163"/>
    <lineage>
        <taxon>Eukaryota</taxon>
        <taxon>Fungi</taxon>
        <taxon>Dikarya</taxon>
        <taxon>Ascomycota</taxon>
        <taxon>Pezizomycotina</taxon>
        <taxon>Eurotiomycetes</taxon>
        <taxon>Eurotiomycetidae</taxon>
        <taxon>Eurotiales</taxon>
        <taxon>Trichocomaceae</taxon>
        <taxon>Rasamsonia</taxon>
    </lineage>
</organism>
<accession>A0A0F4Z0D8</accession>
<keyword evidence="3" id="KW-1185">Reference proteome</keyword>
<name>A0A0F4Z0D8_RASE3</name>
<evidence type="ECO:0000313" key="3">
    <source>
        <dbReference type="Proteomes" id="UP000053958"/>
    </source>
</evidence>
<dbReference type="EMBL" id="LASV01000086">
    <property type="protein sequence ID" value="KKA23815.1"/>
    <property type="molecule type" value="Genomic_DNA"/>
</dbReference>
<dbReference type="GeneID" id="25314517"/>
<sequence length="240" mass="27360">MSGQAAYLPAGSDCQHITYSSIIISISSCRERTAQYSPATVTQYAYPMRWATEETHKPLQYKTISYLAERLRVEGAVLRSDLQTVSVCFYESRYHADKNARRTALQLCRIDNVTGDEEEITVGPDSGGTEEVSDEEDMEDAEEDRLNSNSTRFGRLSKSGSPDGNPAYNIFDSLKIVRRMGLHYVQNYSFQHVGVWSIDRDTKLSRVQLFRFPKCHFKSCLAKGNLRHTPCLRPKRNDRI</sequence>
<reference evidence="2 3" key="1">
    <citation type="submission" date="2015-04" db="EMBL/GenBank/DDBJ databases">
        <authorList>
            <person name="Heijne W.H."/>
            <person name="Fedorova N.D."/>
            <person name="Nierman W.C."/>
            <person name="Vollebregt A.W."/>
            <person name="Zhao Z."/>
            <person name="Wu L."/>
            <person name="Kumar M."/>
            <person name="Stam H."/>
            <person name="van den Berg M.A."/>
            <person name="Pel H.J."/>
        </authorList>
    </citation>
    <scope>NUCLEOTIDE SEQUENCE [LARGE SCALE GENOMIC DNA]</scope>
    <source>
        <strain evidence="2 3">CBS 393.64</strain>
    </source>
</reference>
<feature type="region of interest" description="Disordered" evidence="1">
    <location>
        <begin position="118"/>
        <end position="160"/>
    </location>
</feature>
<feature type="compositionally biased region" description="Polar residues" evidence="1">
    <location>
        <begin position="147"/>
        <end position="160"/>
    </location>
</feature>
<dbReference type="AlphaFoldDB" id="A0A0F4Z0D8"/>
<protein>
    <submittedName>
        <fullName evidence="2">Uncharacterized protein</fullName>
    </submittedName>
</protein>
<evidence type="ECO:0000256" key="1">
    <source>
        <dbReference type="SAM" id="MobiDB-lite"/>
    </source>
</evidence>